<reference evidence="2 3" key="1">
    <citation type="submission" date="2018-12" db="EMBL/GenBank/DDBJ databases">
        <authorList>
            <person name="Meng J."/>
        </authorList>
    </citation>
    <scope>NUCLEOTIDE SEQUENCE [LARGE SCALE GENOMIC DNA]</scope>
    <source>
        <strain evidence="2 3">HT111-2</strain>
    </source>
</reference>
<gene>
    <name evidence="2" type="ORF">EJK17_01165</name>
</gene>
<dbReference type="CDD" id="cd00093">
    <property type="entry name" value="HTH_XRE"/>
    <property type="match status" value="1"/>
</dbReference>
<dbReference type="SUPFAM" id="SSF47413">
    <property type="entry name" value="lambda repressor-like DNA-binding domains"/>
    <property type="match status" value="1"/>
</dbReference>
<proteinExistence type="predicted"/>
<dbReference type="Pfam" id="PF01381">
    <property type="entry name" value="HTH_3"/>
    <property type="match status" value="1"/>
</dbReference>
<evidence type="ECO:0000313" key="2">
    <source>
        <dbReference type="EMBL" id="RVU71610.1"/>
    </source>
</evidence>
<dbReference type="GO" id="GO:0003677">
    <property type="term" value="F:DNA binding"/>
    <property type="evidence" value="ECO:0007669"/>
    <property type="project" value="InterPro"/>
</dbReference>
<feature type="domain" description="HTH cro/C1-type" evidence="1">
    <location>
        <begin position="7"/>
        <end position="60"/>
    </location>
</feature>
<dbReference type="InterPro" id="IPR001387">
    <property type="entry name" value="Cro/C1-type_HTH"/>
</dbReference>
<dbReference type="InterPro" id="IPR010982">
    <property type="entry name" value="Lambda_DNA-bd_dom_sf"/>
</dbReference>
<dbReference type="InterPro" id="IPR011990">
    <property type="entry name" value="TPR-like_helical_dom_sf"/>
</dbReference>
<sequence>MTIGQALKEIRISLGLTQTEMAAGVVSVSFYSKVERGIHNIGADELLHILAANNINYERFFAEFQNSNRPDENILHEIDRALQQKDGASFYNLERKIDALPESRQKKYLQLQLHLNEVYLKKTDAIPTDLKEKLKQFVFQNNGWDKNSLQIFRETIRVYNIDEVSFLVNSILAKYSDPQGMSSALQETIGAICINFLDLCYEFNHPELTERIIRYLKKLPIKNSLLLIKLLTNYYQAIFAKDRESAKKIFEVLDNAGWHDFVNTLPKL</sequence>
<organism evidence="2 3">
    <name type="scientific">Lactobacillus xujianguonis</name>
    <dbReference type="NCBI Taxonomy" id="2495899"/>
    <lineage>
        <taxon>Bacteria</taxon>
        <taxon>Bacillati</taxon>
        <taxon>Bacillota</taxon>
        <taxon>Bacilli</taxon>
        <taxon>Lactobacillales</taxon>
        <taxon>Lactobacillaceae</taxon>
        <taxon>Lactobacillus</taxon>
    </lineage>
</organism>
<dbReference type="AlphaFoldDB" id="A0A437SXL2"/>
<dbReference type="PANTHER" id="PTHR37038">
    <property type="entry name" value="TRANSCRIPTIONAL REGULATOR-RELATED"/>
    <property type="match status" value="1"/>
</dbReference>
<dbReference type="Gene3D" id="1.25.40.10">
    <property type="entry name" value="Tetratricopeptide repeat domain"/>
    <property type="match status" value="1"/>
</dbReference>
<dbReference type="PROSITE" id="PS50943">
    <property type="entry name" value="HTH_CROC1"/>
    <property type="match status" value="1"/>
</dbReference>
<dbReference type="Proteomes" id="UP000288291">
    <property type="component" value="Unassembled WGS sequence"/>
</dbReference>
<dbReference type="InterPro" id="IPR053163">
    <property type="entry name" value="HTH-type_regulator_Rgg"/>
</dbReference>
<protein>
    <submittedName>
        <fullName evidence="2">XRE family transcriptional regulator</fullName>
    </submittedName>
</protein>
<comment type="caution">
    <text evidence="2">The sequence shown here is derived from an EMBL/GenBank/DDBJ whole genome shotgun (WGS) entry which is preliminary data.</text>
</comment>
<name>A0A437SXL2_9LACO</name>
<dbReference type="EMBL" id="RXIA01000003">
    <property type="protein sequence ID" value="RVU71610.1"/>
    <property type="molecule type" value="Genomic_DNA"/>
</dbReference>
<dbReference type="SMART" id="SM00530">
    <property type="entry name" value="HTH_XRE"/>
    <property type="match status" value="1"/>
</dbReference>
<dbReference type="RefSeq" id="WP_103661003.1">
    <property type="nucleotide sequence ID" value="NZ_ML136872.1"/>
</dbReference>
<dbReference type="Pfam" id="PF21259">
    <property type="entry name" value="Rgg_C"/>
    <property type="match status" value="1"/>
</dbReference>
<accession>A0A437SXL2</accession>
<dbReference type="InterPro" id="IPR010057">
    <property type="entry name" value="Transcription_activator_Rgg_C"/>
</dbReference>
<evidence type="ECO:0000313" key="3">
    <source>
        <dbReference type="Proteomes" id="UP000288291"/>
    </source>
</evidence>
<keyword evidence="3" id="KW-1185">Reference proteome</keyword>
<evidence type="ECO:0000259" key="1">
    <source>
        <dbReference type="PROSITE" id="PS50943"/>
    </source>
</evidence>